<evidence type="ECO:0000256" key="1">
    <source>
        <dbReference type="SAM" id="Phobius"/>
    </source>
</evidence>
<reference evidence="4 5" key="1">
    <citation type="submission" date="2022-11" db="EMBL/GenBank/DDBJ databases">
        <title>Viruses from the air-sea interface of a natural surface slick.</title>
        <authorList>
            <person name="Rahlff J."/>
            <person name="Holmfeldt K."/>
        </authorList>
    </citation>
    <scope>NUCLEOTIDE SEQUENCE [LARGE SCALE GENOMIC DNA]</scope>
    <source>
        <strain evidence="4 5">SMS4</strain>
    </source>
</reference>
<keyword evidence="1" id="KW-0812">Transmembrane</keyword>
<organism evidence="4 5">
    <name type="scientific">Rheinheimera baltica</name>
    <dbReference type="NCBI Taxonomy" id="67576"/>
    <lineage>
        <taxon>Bacteria</taxon>
        <taxon>Pseudomonadati</taxon>
        <taxon>Pseudomonadota</taxon>
        <taxon>Gammaproteobacteria</taxon>
        <taxon>Chromatiales</taxon>
        <taxon>Chromatiaceae</taxon>
        <taxon>Rheinheimera</taxon>
    </lineage>
</organism>
<dbReference type="PANTHER" id="PTHR40940:SF1">
    <property type="entry name" value="PROTEIN BATD"/>
    <property type="match status" value="1"/>
</dbReference>
<dbReference type="Pfam" id="PF13584">
    <property type="entry name" value="BatD"/>
    <property type="match status" value="1"/>
</dbReference>
<evidence type="ECO:0000313" key="5">
    <source>
        <dbReference type="Proteomes" id="UP001231109"/>
    </source>
</evidence>
<name>A0ABT9HU73_9GAMM</name>
<dbReference type="RefSeq" id="WP_305973364.1">
    <property type="nucleotide sequence ID" value="NZ_JAPJDZ010000002.1"/>
</dbReference>
<feature type="chain" id="PRO_5047374635" evidence="2">
    <location>
        <begin position="20"/>
        <end position="560"/>
    </location>
</feature>
<evidence type="ECO:0000256" key="2">
    <source>
        <dbReference type="SAM" id="SignalP"/>
    </source>
</evidence>
<dbReference type="PANTHER" id="PTHR40940">
    <property type="entry name" value="PROTEIN BATD-RELATED"/>
    <property type="match status" value="1"/>
</dbReference>
<dbReference type="InterPro" id="IPR025738">
    <property type="entry name" value="BatD"/>
</dbReference>
<accession>A0ABT9HU73</accession>
<keyword evidence="1" id="KW-0472">Membrane</keyword>
<sequence length="560" mass="61836">MVKRALLTIILLLSLPLQALTTLSASVDKNPVLQNEALTLQIIADDAVAADALSFRALERDFTVMLPSVSSNKMDIYGQKSQSTIWRVVLQPKTSGDITIPAFTFQGASSEPINLTVLDAAASTPSNTTPELFLEASISNDKLYIQQLSYYQVRIYYNGDLQRGSLSAPKLDGASIAELGQDVDGSELVNGIRYRTFTRRYAIKPQHSGNFTIEPPTFVGDLIDRDNARYNYYARAKRVSQQAQPIDVTISPLPDNFPGDWLIAGLVTLTEEWVPDLDELKQGEPVTRIITISAVDVAENQLPELQQGFPDGIKLYQEQPQAKSAERNGRIVAQKVFTTAVIANKAGELELPEIKLPWWNSQTDELNFATLPARKLKVIGTPASPASASVPSQPALAPSENSSPSLNPSLITPTASVSPWQWNYLSSVLFALWLLSLFVLYIQRQLQPPKVTKSQLQNRVAFNSSDLKRACQQGNPQLAKTALLRFGHQQLDTRCQSLSELSKVINYATLTPHFAQLNKVLYSGDKSEWQGEALWQAWQDYIANAGSPSETNTLSTLYPQ</sequence>
<dbReference type="Pfam" id="PF25607">
    <property type="entry name" value="DUF7939"/>
    <property type="match status" value="1"/>
</dbReference>
<keyword evidence="1" id="KW-1133">Transmembrane helix</keyword>
<keyword evidence="2" id="KW-0732">Signal</keyword>
<feature type="transmembrane region" description="Helical" evidence="1">
    <location>
        <begin position="422"/>
        <end position="442"/>
    </location>
</feature>
<protein>
    <submittedName>
        <fullName evidence="4">BatD family protein</fullName>
    </submittedName>
</protein>
<gene>
    <name evidence="4" type="ORF">ORJ04_01725</name>
</gene>
<keyword evidence="5" id="KW-1185">Reference proteome</keyword>
<feature type="signal peptide" evidence="2">
    <location>
        <begin position="1"/>
        <end position="19"/>
    </location>
</feature>
<evidence type="ECO:0000259" key="3">
    <source>
        <dbReference type="Pfam" id="PF25607"/>
    </source>
</evidence>
<evidence type="ECO:0000313" key="4">
    <source>
        <dbReference type="EMBL" id="MDP5134668.1"/>
    </source>
</evidence>
<comment type="caution">
    <text evidence="4">The sequence shown here is derived from an EMBL/GenBank/DDBJ whole genome shotgun (WGS) entry which is preliminary data.</text>
</comment>
<feature type="domain" description="DUF7939" evidence="3">
    <location>
        <begin position="465"/>
        <end position="542"/>
    </location>
</feature>
<proteinExistence type="predicted"/>
<dbReference type="EMBL" id="JAPJDZ010000002">
    <property type="protein sequence ID" value="MDP5134668.1"/>
    <property type="molecule type" value="Genomic_DNA"/>
</dbReference>
<dbReference type="Proteomes" id="UP001231109">
    <property type="component" value="Unassembled WGS sequence"/>
</dbReference>
<dbReference type="InterPro" id="IPR057699">
    <property type="entry name" value="DUF7939"/>
</dbReference>